<dbReference type="AlphaFoldDB" id="A0A8K0NR94"/>
<keyword evidence="2" id="KW-1185">Reference proteome</keyword>
<dbReference type="Proteomes" id="UP000812966">
    <property type="component" value="Unassembled WGS sequence"/>
</dbReference>
<dbReference type="EMBL" id="JABELV010000001">
    <property type="protein sequence ID" value="KAG7580106.1"/>
    <property type="molecule type" value="Genomic_DNA"/>
</dbReference>
<name>A0A8K0NR94_9TREE</name>
<accession>A0A8K0NR94</accession>
<evidence type="ECO:0000313" key="2">
    <source>
        <dbReference type="Proteomes" id="UP000812966"/>
    </source>
</evidence>
<sequence length="143" mass="15215">MSRSAGGKMSASKLSEALGGGALMKLDSMQSRAGSRVDNAWHIGVVSIELKELNKVSPCAPRSLLNNAALTGVSDHTREAIDKVEANGTEPLAALQRRCASLFLDVLWSTQQNMNPLPEGEGARSTSTRVLCKGIKFKSEESS</sequence>
<reference evidence="1" key="1">
    <citation type="submission" date="2020-04" db="EMBL/GenBank/DDBJ databases">
        <title>Analysis of mating type loci in Filobasidium floriforme.</title>
        <authorList>
            <person name="Nowrousian M."/>
        </authorList>
    </citation>
    <scope>NUCLEOTIDE SEQUENCE</scope>
    <source>
        <strain evidence="1">CBS 6242</strain>
    </source>
</reference>
<evidence type="ECO:0000313" key="1">
    <source>
        <dbReference type="EMBL" id="KAG7580106.1"/>
    </source>
</evidence>
<proteinExistence type="predicted"/>
<comment type="caution">
    <text evidence="1">The sequence shown here is derived from an EMBL/GenBank/DDBJ whole genome shotgun (WGS) entry which is preliminary data.</text>
</comment>
<gene>
    <name evidence="1" type="ORF">FFLO_00077</name>
</gene>
<organism evidence="1 2">
    <name type="scientific">Filobasidium floriforme</name>
    <dbReference type="NCBI Taxonomy" id="5210"/>
    <lineage>
        <taxon>Eukaryota</taxon>
        <taxon>Fungi</taxon>
        <taxon>Dikarya</taxon>
        <taxon>Basidiomycota</taxon>
        <taxon>Agaricomycotina</taxon>
        <taxon>Tremellomycetes</taxon>
        <taxon>Filobasidiales</taxon>
        <taxon>Filobasidiaceae</taxon>
        <taxon>Filobasidium</taxon>
    </lineage>
</organism>
<protein>
    <submittedName>
        <fullName evidence="1">Uncharacterized protein</fullName>
    </submittedName>
</protein>